<dbReference type="Pfam" id="PF04389">
    <property type="entry name" value="Peptidase_M28"/>
    <property type="match status" value="1"/>
</dbReference>
<dbReference type="AlphaFoldDB" id="A0A7W3YDB9"/>
<comment type="caution">
    <text evidence="2">The sequence shown here is derived from an EMBL/GenBank/DDBJ whole genome shotgun (WGS) entry which is preliminary data.</text>
</comment>
<dbReference type="GO" id="GO:0008235">
    <property type="term" value="F:metalloexopeptidase activity"/>
    <property type="evidence" value="ECO:0007669"/>
    <property type="project" value="InterPro"/>
</dbReference>
<dbReference type="EMBL" id="JACHTE010000002">
    <property type="protein sequence ID" value="MBB1087614.1"/>
    <property type="molecule type" value="Genomic_DNA"/>
</dbReference>
<feature type="domain" description="Peptidase M28" evidence="1">
    <location>
        <begin position="76"/>
        <end position="270"/>
    </location>
</feature>
<dbReference type="GO" id="GO:0006508">
    <property type="term" value="P:proteolysis"/>
    <property type="evidence" value="ECO:0007669"/>
    <property type="project" value="InterPro"/>
</dbReference>
<keyword evidence="3" id="KW-1185">Reference proteome</keyword>
<dbReference type="InterPro" id="IPR045175">
    <property type="entry name" value="M28_fam"/>
</dbReference>
<evidence type="ECO:0000259" key="1">
    <source>
        <dbReference type="Pfam" id="PF04389"/>
    </source>
</evidence>
<dbReference type="PANTHER" id="PTHR12147:SF26">
    <property type="entry name" value="PEPTIDASE M28 DOMAIN-CONTAINING PROTEIN"/>
    <property type="match status" value="1"/>
</dbReference>
<evidence type="ECO:0000313" key="2">
    <source>
        <dbReference type="EMBL" id="MBB1087614.1"/>
    </source>
</evidence>
<gene>
    <name evidence="2" type="ORF">H4F99_03825</name>
</gene>
<name>A0A7W3YDB9_9GAMM</name>
<evidence type="ECO:0000313" key="3">
    <source>
        <dbReference type="Proteomes" id="UP000552587"/>
    </source>
</evidence>
<reference evidence="2 3" key="1">
    <citation type="submission" date="2020-07" db="EMBL/GenBank/DDBJ databases">
        <authorList>
            <person name="Xu S."/>
            <person name="Li A."/>
        </authorList>
    </citation>
    <scope>NUCLEOTIDE SEQUENCE [LARGE SCALE GENOMIC DNA]</scope>
    <source>
        <strain evidence="2 3">SG-8</strain>
    </source>
</reference>
<dbReference type="PANTHER" id="PTHR12147">
    <property type="entry name" value="METALLOPEPTIDASE M28 FAMILY MEMBER"/>
    <property type="match status" value="1"/>
</dbReference>
<sequence length="288" mass="30559">MPLALTVALVAGCAHAPADIPPPATGTAAERWRDDVAAISAASPEGRRLAIEARLTEGSFAWQAQPFTLDGEQGTNVLARVAGDAEAPLLLLGAHYDRVDAGQGATDNASGSAVVLALAERFQARPLRHYRVAIAFWDLEERGLIGARAYVEQGGERPAQYVNFDVFGWGDTVWMMTREPEDTLVDATRAASEALGLGLSAGDAYPPTDHLAFIKSGWPAVSYSLVGADEIKGILAMYGGEHPPTPPRVMEVIHSEHDTVEKTDAVAASRGVDAIEAALRQWDAQAVP</sequence>
<protein>
    <submittedName>
        <fullName evidence="2">M28 family peptidase</fullName>
    </submittedName>
</protein>
<dbReference type="SUPFAM" id="SSF53187">
    <property type="entry name" value="Zn-dependent exopeptidases"/>
    <property type="match status" value="1"/>
</dbReference>
<dbReference type="Gene3D" id="3.40.630.10">
    <property type="entry name" value="Zn peptidases"/>
    <property type="match status" value="1"/>
</dbReference>
<dbReference type="InterPro" id="IPR007484">
    <property type="entry name" value="Peptidase_M28"/>
</dbReference>
<accession>A0A7W3YDB9</accession>
<dbReference type="Proteomes" id="UP000552587">
    <property type="component" value="Unassembled WGS sequence"/>
</dbReference>
<proteinExistence type="predicted"/>
<organism evidence="2 3">
    <name type="scientific">Marilutibacter penaei</name>
    <dbReference type="NCBI Taxonomy" id="2759900"/>
    <lineage>
        <taxon>Bacteria</taxon>
        <taxon>Pseudomonadati</taxon>
        <taxon>Pseudomonadota</taxon>
        <taxon>Gammaproteobacteria</taxon>
        <taxon>Lysobacterales</taxon>
        <taxon>Lysobacteraceae</taxon>
        <taxon>Marilutibacter</taxon>
    </lineage>
</organism>